<evidence type="ECO:0000256" key="6">
    <source>
        <dbReference type="SAM" id="Phobius"/>
    </source>
</evidence>
<dbReference type="AlphaFoldDB" id="A0A8T1S2I0"/>
<dbReference type="SMART" id="SM00034">
    <property type="entry name" value="CLECT"/>
    <property type="match status" value="1"/>
</dbReference>
<dbReference type="Gene3D" id="3.10.100.10">
    <property type="entry name" value="Mannose-Binding Protein A, subunit A"/>
    <property type="match status" value="1"/>
</dbReference>
<comment type="caution">
    <text evidence="8">The sequence shown here is derived from an EMBL/GenBank/DDBJ whole genome shotgun (WGS) entry which is preliminary data.</text>
</comment>
<dbReference type="PROSITE" id="PS50041">
    <property type="entry name" value="C_TYPE_LECTIN_2"/>
    <property type="match status" value="1"/>
</dbReference>
<dbReference type="EMBL" id="JAHGAV010001020">
    <property type="protein sequence ID" value="KAG6923038.1"/>
    <property type="molecule type" value="Genomic_DNA"/>
</dbReference>
<dbReference type="InterPro" id="IPR051527">
    <property type="entry name" value="KLR_subfamily_B"/>
</dbReference>
<dbReference type="PANTHER" id="PTHR46784:SF1">
    <property type="entry name" value="KILLER CELL LECTIN-LIKE RECEPTOR SUBFAMILY B MEMBER 1"/>
    <property type="match status" value="1"/>
</dbReference>
<keyword evidence="6" id="KW-0812">Transmembrane</keyword>
<keyword evidence="5" id="KW-1015">Disulfide bond</keyword>
<keyword evidence="8" id="KW-0675">Receptor</keyword>
<evidence type="ECO:0000256" key="5">
    <source>
        <dbReference type="ARBA" id="ARBA00023157"/>
    </source>
</evidence>
<dbReference type="PANTHER" id="PTHR46784">
    <property type="entry name" value="KILLER CELL LECTIN-LIKE RECEPTOR SUBFAMILY B MEMBER 1"/>
    <property type="match status" value="1"/>
</dbReference>
<evidence type="ECO:0000259" key="7">
    <source>
        <dbReference type="PROSITE" id="PS50041"/>
    </source>
</evidence>
<comment type="subcellular location">
    <subcellularLocation>
        <location evidence="1">Membrane</location>
        <topology evidence="1">Single-pass type II membrane protein</topology>
    </subcellularLocation>
</comment>
<dbReference type="InterPro" id="IPR016187">
    <property type="entry name" value="CTDL_fold"/>
</dbReference>
<dbReference type="OrthoDB" id="538816at2759"/>
<evidence type="ECO:0000256" key="2">
    <source>
        <dbReference type="ARBA" id="ARBA00022734"/>
    </source>
</evidence>
<dbReference type="GO" id="GO:0038023">
    <property type="term" value="F:signaling receptor activity"/>
    <property type="evidence" value="ECO:0007669"/>
    <property type="project" value="TreeGrafter"/>
</dbReference>
<dbReference type="GO" id="GO:0030246">
    <property type="term" value="F:carbohydrate binding"/>
    <property type="evidence" value="ECO:0007669"/>
    <property type="project" value="UniProtKB-KW"/>
</dbReference>
<evidence type="ECO:0000256" key="1">
    <source>
        <dbReference type="ARBA" id="ARBA00004606"/>
    </source>
</evidence>
<dbReference type="GO" id="GO:0009986">
    <property type="term" value="C:cell surface"/>
    <property type="evidence" value="ECO:0007669"/>
    <property type="project" value="TreeGrafter"/>
</dbReference>
<name>A0A8T1S2I0_CHESE</name>
<dbReference type="InterPro" id="IPR001304">
    <property type="entry name" value="C-type_lectin-like"/>
</dbReference>
<dbReference type="GO" id="GO:0042269">
    <property type="term" value="P:regulation of natural killer cell mediated cytotoxicity"/>
    <property type="evidence" value="ECO:0007669"/>
    <property type="project" value="TreeGrafter"/>
</dbReference>
<dbReference type="InterPro" id="IPR016186">
    <property type="entry name" value="C-type_lectin-like/link_sf"/>
</dbReference>
<sequence>WHRMALGVGWAGNIVLLGAVVAMGMWGNFKGVGNDRANGRTVYGYNCSTELKDFPFCFKQFLCEPPYSNSREGSGCELCPTNWLLHTDKCYWVSKEKAAWDKSRDDCSKRSARLLMIRDQDELAFIQTASKDANRIWLGLTITFPARKRIWVDGSLFNQTLFKVVDPAQGNSCGVIKADQIHFETCSAVSKWICEKAALLI</sequence>
<dbReference type="GO" id="GO:0005886">
    <property type="term" value="C:plasma membrane"/>
    <property type="evidence" value="ECO:0007669"/>
    <property type="project" value="TreeGrafter"/>
</dbReference>
<evidence type="ECO:0000313" key="9">
    <source>
        <dbReference type="Proteomes" id="UP000765507"/>
    </source>
</evidence>
<protein>
    <submittedName>
        <fullName evidence="8">Killer cell lectin-like receptor subfamily F member 1</fullName>
    </submittedName>
</protein>
<evidence type="ECO:0000256" key="4">
    <source>
        <dbReference type="ARBA" id="ARBA00022989"/>
    </source>
</evidence>
<gene>
    <name evidence="8" type="ORF">G0U57_000131</name>
</gene>
<evidence type="ECO:0000313" key="8">
    <source>
        <dbReference type="EMBL" id="KAG6923038.1"/>
    </source>
</evidence>
<keyword evidence="9" id="KW-1185">Reference proteome</keyword>
<organism evidence="8 9">
    <name type="scientific">Chelydra serpentina</name>
    <name type="common">Snapping turtle</name>
    <name type="synonym">Testudo serpentina</name>
    <dbReference type="NCBI Taxonomy" id="8475"/>
    <lineage>
        <taxon>Eukaryota</taxon>
        <taxon>Metazoa</taxon>
        <taxon>Chordata</taxon>
        <taxon>Craniata</taxon>
        <taxon>Vertebrata</taxon>
        <taxon>Euteleostomi</taxon>
        <taxon>Archelosauria</taxon>
        <taxon>Testudinata</taxon>
        <taxon>Testudines</taxon>
        <taxon>Cryptodira</taxon>
        <taxon>Durocryptodira</taxon>
        <taxon>Americhelydia</taxon>
        <taxon>Chelydroidea</taxon>
        <taxon>Chelydridae</taxon>
        <taxon>Chelydra</taxon>
    </lineage>
</organism>
<dbReference type="InterPro" id="IPR033992">
    <property type="entry name" value="NKR-like_CTLD"/>
</dbReference>
<reference evidence="8 9" key="1">
    <citation type="journal article" date="2020" name="G3 (Bethesda)">
        <title>Draft Genome of the Common Snapping Turtle, Chelydra serpentina, a Model for Phenotypic Plasticity in Reptiles.</title>
        <authorList>
            <person name="Das D."/>
            <person name="Singh S.K."/>
            <person name="Bierstedt J."/>
            <person name="Erickson A."/>
            <person name="Galli G.L.J."/>
            <person name="Crossley D.A. 2nd"/>
            <person name="Rhen T."/>
        </authorList>
    </citation>
    <scope>NUCLEOTIDE SEQUENCE [LARGE SCALE GENOMIC DNA]</scope>
    <source>
        <strain evidence="8">KW</strain>
    </source>
</reference>
<feature type="transmembrane region" description="Helical" evidence="6">
    <location>
        <begin position="6"/>
        <end position="26"/>
    </location>
</feature>
<evidence type="ECO:0000256" key="3">
    <source>
        <dbReference type="ARBA" id="ARBA00022968"/>
    </source>
</evidence>
<dbReference type="Pfam" id="PF00059">
    <property type="entry name" value="Lectin_C"/>
    <property type="match status" value="1"/>
</dbReference>
<dbReference type="Proteomes" id="UP000765507">
    <property type="component" value="Unassembled WGS sequence"/>
</dbReference>
<keyword evidence="6" id="KW-0472">Membrane</keyword>
<feature type="domain" description="C-type lectin" evidence="7">
    <location>
        <begin position="86"/>
        <end position="195"/>
    </location>
</feature>
<dbReference type="CDD" id="cd03593">
    <property type="entry name" value="CLECT_NK_receptors_like"/>
    <property type="match status" value="1"/>
</dbReference>
<dbReference type="SUPFAM" id="SSF56436">
    <property type="entry name" value="C-type lectin-like"/>
    <property type="match status" value="1"/>
</dbReference>
<keyword evidence="2" id="KW-0430">Lectin</keyword>
<proteinExistence type="predicted"/>
<keyword evidence="4 6" id="KW-1133">Transmembrane helix</keyword>
<feature type="non-terminal residue" evidence="8">
    <location>
        <position position="1"/>
    </location>
</feature>
<accession>A0A8T1S2I0</accession>
<keyword evidence="3" id="KW-0735">Signal-anchor</keyword>